<dbReference type="InterPro" id="IPR039143">
    <property type="entry name" value="GNPNAT1-like"/>
</dbReference>
<proteinExistence type="predicted"/>
<keyword evidence="3" id="KW-1185">Reference proteome</keyword>
<name>A0ABV6GES1_9BACI</name>
<dbReference type="Pfam" id="PF13673">
    <property type="entry name" value="Acetyltransf_10"/>
    <property type="match status" value="1"/>
</dbReference>
<dbReference type="Gene3D" id="3.40.630.30">
    <property type="match status" value="1"/>
</dbReference>
<dbReference type="PROSITE" id="PS51186">
    <property type="entry name" value="GNAT"/>
    <property type="match status" value="1"/>
</dbReference>
<reference evidence="2 3" key="1">
    <citation type="submission" date="2024-09" db="EMBL/GenBank/DDBJ databases">
        <authorList>
            <person name="Sun Q."/>
            <person name="Mori K."/>
        </authorList>
    </citation>
    <scope>NUCLEOTIDE SEQUENCE [LARGE SCALE GENOMIC DNA]</scope>
    <source>
        <strain evidence="2 3">CCM 7228</strain>
    </source>
</reference>
<gene>
    <name evidence="2" type="ORF">ACFFIX_10580</name>
</gene>
<dbReference type="CDD" id="cd04301">
    <property type="entry name" value="NAT_SF"/>
    <property type="match status" value="1"/>
</dbReference>
<dbReference type="InterPro" id="IPR000182">
    <property type="entry name" value="GNAT_dom"/>
</dbReference>
<dbReference type="RefSeq" id="WP_378933633.1">
    <property type="nucleotide sequence ID" value="NZ_JBHLVO010000007.1"/>
</dbReference>
<evidence type="ECO:0000313" key="2">
    <source>
        <dbReference type="EMBL" id="MFC0271896.1"/>
    </source>
</evidence>
<sequence length="142" mass="16089">MEVLIVTTDEQLEDAYTVRRLVFVAEQQVPEEEEIDQYEQEADHIVLYDDKKPVGAARFRVVDGIGKLERICVLSDYRGNGAGKLLMNKLEEIAQTKGIQKLKLNAQTHAEAFYKHFGYDTVSGEFMDAGIPHVTMIKSVEI</sequence>
<comment type="caution">
    <text evidence="2">The sequence shown here is derived from an EMBL/GenBank/DDBJ whole genome shotgun (WGS) entry which is preliminary data.</text>
</comment>
<dbReference type="InterPro" id="IPR016181">
    <property type="entry name" value="Acyl_CoA_acyltransferase"/>
</dbReference>
<dbReference type="PANTHER" id="PTHR13355">
    <property type="entry name" value="GLUCOSAMINE 6-PHOSPHATE N-ACETYLTRANSFERASE"/>
    <property type="match status" value="1"/>
</dbReference>
<dbReference type="PANTHER" id="PTHR13355:SF11">
    <property type="entry name" value="GLUCOSAMINE 6-PHOSPHATE N-ACETYLTRANSFERASE"/>
    <property type="match status" value="1"/>
</dbReference>
<organism evidence="2 3">
    <name type="scientific">Metabacillus herbersteinensis</name>
    <dbReference type="NCBI Taxonomy" id="283816"/>
    <lineage>
        <taxon>Bacteria</taxon>
        <taxon>Bacillati</taxon>
        <taxon>Bacillota</taxon>
        <taxon>Bacilli</taxon>
        <taxon>Bacillales</taxon>
        <taxon>Bacillaceae</taxon>
        <taxon>Metabacillus</taxon>
    </lineage>
</organism>
<evidence type="ECO:0000259" key="1">
    <source>
        <dbReference type="PROSITE" id="PS51186"/>
    </source>
</evidence>
<feature type="domain" description="N-acetyltransferase" evidence="1">
    <location>
        <begin position="1"/>
        <end position="141"/>
    </location>
</feature>
<protein>
    <submittedName>
        <fullName evidence="2">GNAT family N-acetyltransferase</fullName>
    </submittedName>
</protein>
<dbReference type="EMBL" id="JBHLVO010000007">
    <property type="protein sequence ID" value="MFC0271896.1"/>
    <property type="molecule type" value="Genomic_DNA"/>
</dbReference>
<dbReference type="SUPFAM" id="SSF55729">
    <property type="entry name" value="Acyl-CoA N-acyltransferases (Nat)"/>
    <property type="match status" value="1"/>
</dbReference>
<evidence type="ECO:0000313" key="3">
    <source>
        <dbReference type="Proteomes" id="UP001589854"/>
    </source>
</evidence>
<accession>A0ABV6GES1</accession>
<dbReference type="Proteomes" id="UP001589854">
    <property type="component" value="Unassembled WGS sequence"/>
</dbReference>